<name>A0ABW3UMQ8_9BACL</name>
<gene>
    <name evidence="1" type="ORF">ACFQ4B_13700</name>
</gene>
<keyword evidence="2" id="KW-1185">Reference proteome</keyword>
<dbReference type="Proteomes" id="UP001597180">
    <property type="component" value="Unassembled WGS sequence"/>
</dbReference>
<dbReference type="RefSeq" id="WP_345590080.1">
    <property type="nucleotide sequence ID" value="NZ_BAABJG010000021.1"/>
</dbReference>
<comment type="caution">
    <text evidence="1">The sequence shown here is derived from an EMBL/GenBank/DDBJ whole genome shotgun (WGS) entry which is preliminary data.</text>
</comment>
<organism evidence="1 2">
    <name type="scientific">Paenibacillus vulneris</name>
    <dbReference type="NCBI Taxonomy" id="1133364"/>
    <lineage>
        <taxon>Bacteria</taxon>
        <taxon>Bacillati</taxon>
        <taxon>Bacillota</taxon>
        <taxon>Bacilli</taxon>
        <taxon>Bacillales</taxon>
        <taxon>Paenibacillaceae</taxon>
        <taxon>Paenibacillus</taxon>
    </lineage>
</organism>
<evidence type="ECO:0000313" key="1">
    <source>
        <dbReference type="EMBL" id="MFD1221176.1"/>
    </source>
</evidence>
<reference evidence="2" key="1">
    <citation type="journal article" date="2019" name="Int. J. Syst. Evol. Microbiol.">
        <title>The Global Catalogue of Microorganisms (GCM) 10K type strain sequencing project: providing services to taxonomists for standard genome sequencing and annotation.</title>
        <authorList>
            <consortium name="The Broad Institute Genomics Platform"/>
            <consortium name="The Broad Institute Genome Sequencing Center for Infectious Disease"/>
            <person name="Wu L."/>
            <person name="Ma J."/>
        </authorList>
    </citation>
    <scope>NUCLEOTIDE SEQUENCE [LARGE SCALE GENOMIC DNA]</scope>
    <source>
        <strain evidence="2">CCUG 53270</strain>
    </source>
</reference>
<accession>A0ABW3UMQ8</accession>
<protein>
    <submittedName>
        <fullName evidence="1">Uncharacterized protein</fullName>
    </submittedName>
</protein>
<sequence>MTGMDKQRDLAHEAIKIGREEARKYFDEHYDEALRKVADAKYAYLKAVVDYQDMRKQAFSIWRETVQQTNQNFAGEAPSFPEVSFSYRGGSRQEYGIVQQEVDNALRHGIIRKYSVADGREIEERY</sequence>
<dbReference type="EMBL" id="JBHTLU010000015">
    <property type="protein sequence ID" value="MFD1221176.1"/>
    <property type="molecule type" value="Genomic_DNA"/>
</dbReference>
<evidence type="ECO:0000313" key="2">
    <source>
        <dbReference type="Proteomes" id="UP001597180"/>
    </source>
</evidence>
<proteinExistence type="predicted"/>